<sequence length="155" mass="18000">MDERFDTKTARKFFSIDGVTPNMKPGGNPQKAISYCMKGMNYVCYNMDPNYEIKTRKMHQQLLGYQLITKQLNMRKATEIYLELLWKYDTVKSNLNSYFHDANMENNLGNKLDVWSMFGIETMFGGKNKVPQYWIVGPSNVGKTYNIDLIEQGGH</sequence>
<proteinExistence type="predicted"/>
<protein>
    <submittedName>
        <fullName evidence="1">Uncharacterized protein</fullName>
    </submittedName>
</protein>
<comment type="caution">
    <text evidence="1">The sequence shown here is derived from an EMBL/GenBank/DDBJ whole genome shotgun (WGS) entry which is preliminary data.</text>
</comment>
<reference evidence="1 2" key="1">
    <citation type="submission" date="2020-12" db="EMBL/GenBank/DDBJ databases">
        <title>Metabolic potential, ecology and presence of endohyphal bacteria is reflected in genomic diversity of Mucoromycotina.</title>
        <authorList>
            <person name="Muszewska A."/>
            <person name="Okrasinska A."/>
            <person name="Steczkiewicz K."/>
            <person name="Drgas O."/>
            <person name="Orlowska M."/>
            <person name="Perlinska-Lenart U."/>
            <person name="Aleksandrzak-Piekarczyk T."/>
            <person name="Szatraj K."/>
            <person name="Zielenkiewicz U."/>
            <person name="Pilsyk S."/>
            <person name="Malc E."/>
            <person name="Mieczkowski P."/>
            <person name="Kruszewska J.S."/>
            <person name="Biernat P."/>
            <person name="Pawlowska J."/>
        </authorList>
    </citation>
    <scope>NUCLEOTIDE SEQUENCE [LARGE SCALE GENOMIC DNA]</scope>
    <source>
        <strain evidence="1 2">CBS 142.35</strain>
    </source>
</reference>
<gene>
    <name evidence="1" type="ORF">INT45_013098</name>
</gene>
<name>A0A8H7RR28_9FUNG</name>
<evidence type="ECO:0000313" key="1">
    <source>
        <dbReference type="EMBL" id="KAG2215612.1"/>
    </source>
</evidence>
<dbReference type="AlphaFoldDB" id="A0A8H7RR28"/>
<keyword evidence="2" id="KW-1185">Reference proteome</keyword>
<dbReference type="EMBL" id="JAEPRB010000499">
    <property type="protein sequence ID" value="KAG2215612.1"/>
    <property type="molecule type" value="Genomic_DNA"/>
</dbReference>
<evidence type="ECO:0000313" key="2">
    <source>
        <dbReference type="Proteomes" id="UP000646827"/>
    </source>
</evidence>
<dbReference type="Proteomes" id="UP000646827">
    <property type="component" value="Unassembled WGS sequence"/>
</dbReference>
<accession>A0A8H7RR28</accession>
<organism evidence="1 2">
    <name type="scientific">Circinella minor</name>
    <dbReference type="NCBI Taxonomy" id="1195481"/>
    <lineage>
        <taxon>Eukaryota</taxon>
        <taxon>Fungi</taxon>
        <taxon>Fungi incertae sedis</taxon>
        <taxon>Mucoromycota</taxon>
        <taxon>Mucoromycotina</taxon>
        <taxon>Mucoromycetes</taxon>
        <taxon>Mucorales</taxon>
        <taxon>Lichtheimiaceae</taxon>
        <taxon>Circinella</taxon>
    </lineage>
</organism>